<dbReference type="EMBL" id="QWZQ01000014">
    <property type="protein sequence ID" value="RRK10762.1"/>
    <property type="molecule type" value="Genomic_DNA"/>
</dbReference>
<comment type="caution">
    <text evidence="2">The sequence shown here is derived from an EMBL/GenBank/DDBJ whole genome shotgun (WGS) entry which is preliminary data.</text>
</comment>
<organism evidence="2 3">
    <name type="scientific">Lactiplantibacillus garii</name>
    <dbReference type="NCBI Taxonomy" id="2306423"/>
    <lineage>
        <taxon>Bacteria</taxon>
        <taxon>Bacillati</taxon>
        <taxon>Bacillota</taxon>
        <taxon>Bacilli</taxon>
        <taxon>Lactobacillales</taxon>
        <taxon>Lactobacillaceae</taxon>
        <taxon>Lactiplantibacillus</taxon>
    </lineage>
</organism>
<keyword evidence="3" id="KW-1185">Reference proteome</keyword>
<dbReference type="AlphaFoldDB" id="A0A426D826"/>
<dbReference type="RefSeq" id="WP_125071930.1">
    <property type="nucleotide sequence ID" value="NZ_QWZQ01000014.1"/>
</dbReference>
<evidence type="ECO:0000313" key="3">
    <source>
        <dbReference type="Proteomes" id="UP000283633"/>
    </source>
</evidence>
<evidence type="ECO:0000313" key="2">
    <source>
        <dbReference type="EMBL" id="RRK10762.1"/>
    </source>
</evidence>
<gene>
    <name evidence="2" type="ORF">D1831_05515</name>
</gene>
<accession>A0A426D826</accession>
<dbReference type="Proteomes" id="UP000283633">
    <property type="component" value="Unassembled WGS sequence"/>
</dbReference>
<dbReference type="InterPro" id="IPR053864">
    <property type="entry name" value="DUF6933"/>
</dbReference>
<dbReference type="OrthoDB" id="9801392at2"/>
<feature type="domain" description="DUF6933" evidence="1">
    <location>
        <begin position="26"/>
        <end position="150"/>
    </location>
</feature>
<sequence length="336" mass="38332">MFINVASKAQPLFKAYPQVADSAVAKQLTQANPLFSWHANYLTVNRKKTVIMTHDASTLTIVLTDVNAKNRHQLADRFWVQLQLLWQQNELPAAAFTAYRQVAGDWQINKTINRSLLGYTTEYTSDLKWWLTNGFPQFNPDAYVQQLSQIQRKDAEGQPVTARDLPTQLAVTNLKWHATAPTNTTALKAIWKQLATLDQQTTGLLDEGDTQKLDDHVEQIQRTNQQPINWFIKAIQTDYSAKTITNYRKALEFYLNEYLAYHLTTLRSPDATNVGELFLHGVSETELKRTRRSTARLYQFLQQNGLISAADLRTAKQDLKGSVDSVLAGFDFYDPF</sequence>
<reference evidence="2 3" key="1">
    <citation type="submission" date="2018-08" db="EMBL/GenBank/DDBJ databases">
        <title>Genome Lactobacillus garii FI11369.</title>
        <authorList>
            <person name="Diaz M."/>
            <person name="Narbad A."/>
        </authorList>
    </citation>
    <scope>NUCLEOTIDE SEQUENCE [LARGE SCALE GENOMIC DNA]</scope>
    <source>
        <strain evidence="2 3">FI11369</strain>
    </source>
</reference>
<evidence type="ECO:0000259" key="1">
    <source>
        <dbReference type="Pfam" id="PF22016"/>
    </source>
</evidence>
<proteinExistence type="predicted"/>
<dbReference type="Pfam" id="PF22016">
    <property type="entry name" value="DUF6933"/>
    <property type="match status" value="1"/>
</dbReference>
<name>A0A426D826_9LACO</name>
<protein>
    <submittedName>
        <fullName evidence="2">Recombinase XerD</fullName>
    </submittedName>
</protein>